<dbReference type="CDD" id="cd14256">
    <property type="entry name" value="Dockerin_I"/>
    <property type="match status" value="2"/>
</dbReference>
<name>A0A3B0XWH4_9ZZZZ</name>
<evidence type="ECO:0000256" key="3">
    <source>
        <dbReference type="ARBA" id="ARBA00022729"/>
    </source>
</evidence>
<keyword evidence="2" id="KW-0964">Secreted</keyword>
<keyword evidence="4" id="KW-0106">Calcium</keyword>
<dbReference type="GO" id="GO:0000272">
    <property type="term" value="P:polysaccharide catabolic process"/>
    <property type="evidence" value="ECO:0007669"/>
    <property type="project" value="InterPro"/>
</dbReference>
<organism evidence="6">
    <name type="scientific">hydrothermal vent metagenome</name>
    <dbReference type="NCBI Taxonomy" id="652676"/>
    <lineage>
        <taxon>unclassified sequences</taxon>
        <taxon>metagenomes</taxon>
        <taxon>ecological metagenomes</taxon>
    </lineage>
</organism>
<dbReference type="InterPro" id="IPR016134">
    <property type="entry name" value="Dockerin_dom"/>
</dbReference>
<comment type="subcellular location">
    <subcellularLocation>
        <location evidence="1">Secreted</location>
    </subcellularLocation>
</comment>
<evidence type="ECO:0000256" key="2">
    <source>
        <dbReference type="ARBA" id="ARBA00022525"/>
    </source>
</evidence>
<dbReference type="GO" id="GO:0004553">
    <property type="term" value="F:hydrolase activity, hydrolyzing O-glycosyl compounds"/>
    <property type="evidence" value="ECO:0007669"/>
    <property type="project" value="InterPro"/>
</dbReference>
<dbReference type="Gene3D" id="1.10.1330.10">
    <property type="entry name" value="Dockerin domain"/>
    <property type="match status" value="2"/>
</dbReference>
<dbReference type="SUPFAM" id="SSF103647">
    <property type="entry name" value="TSP type-3 repeat"/>
    <property type="match status" value="1"/>
</dbReference>
<dbReference type="PANTHER" id="PTHR37467:SF1">
    <property type="entry name" value="EXPORTED CALCIUM-BINDING GLYCOPROTEIN"/>
    <property type="match status" value="1"/>
</dbReference>
<dbReference type="SUPFAM" id="SSF63446">
    <property type="entry name" value="Type I dockerin domain"/>
    <property type="match status" value="2"/>
</dbReference>
<dbReference type="GO" id="GO:0005509">
    <property type="term" value="F:calcium ion binding"/>
    <property type="evidence" value="ECO:0007669"/>
    <property type="project" value="InterPro"/>
</dbReference>
<reference evidence="6" key="1">
    <citation type="submission" date="2018-06" db="EMBL/GenBank/DDBJ databases">
        <authorList>
            <person name="Zhirakovskaya E."/>
        </authorList>
    </citation>
    <scope>NUCLEOTIDE SEQUENCE</scope>
</reference>
<proteinExistence type="predicted"/>
<dbReference type="Gene3D" id="2.60.40.10">
    <property type="entry name" value="Immunoglobulins"/>
    <property type="match status" value="2"/>
</dbReference>
<evidence type="ECO:0000259" key="5">
    <source>
        <dbReference type="PROSITE" id="PS51766"/>
    </source>
</evidence>
<dbReference type="InterPro" id="IPR036439">
    <property type="entry name" value="Dockerin_dom_sf"/>
</dbReference>
<protein>
    <recommendedName>
        <fullName evidence="5">Dockerin domain-containing protein</fullName>
    </recommendedName>
</protein>
<gene>
    <name evidence="6" type="ORF">MNBD_GAMMA08-1352</name>
</gene>
<evidence type="ECO:0000256" key="4">
    <source>
        <dbReference type="ARBA" id="ARBA00022837"/>
    </source>
</evidence>
<accession>A0A3B0XWH4</accession>
<feature type="domain" description="Dockerin" evidence="5">
    <location>
        <begin position="331"/>
        <end position="399"/>
    </location>
</feature>
<dbReference type="AlphaFoldDB" id="A0A3B0XWH4"/>
<sequence>MRAVFSRDNLKYVEVEMKKTWLEVVKYICVSILKRQQLFYSRAVKVLLIATVPFVFSSTASAKIPEPDNIVYGTLTYNNVIATPADNQLTVRFELFGSEIASYQMGGASIGNNYMLKIPVDVLDPRAPLTARPGETGQIYISKPGVNILAGTFVVGERGSTLALNISGFNDTDGDGLPDEWEVLYGLNPSDNTDAILNGDTDALTNLQEFQNGTSPLLGDTDGDGFSDSAEVLAGTDPTNSQSLSVVIVSTPVTDGVESQLYSYALQANQSNVVYTLVSAPAGASIVDNAGVNSIQWTPISTDIGVHAFSVTGAVSGVPSDTQSYSLSIVAGGIIGDVNGDGVLDLGDVLAAQLHVLGIQVLDAAAITRGDLYQDGTITLSDVLLIQQLLLNQPSSFVDSDGDLLIDSWELANGLNPNDATDALLDSDNDGLNNAQERHYGTLAQDPDFDKDGFTDGEEVAAGTDPLDGLSFSVKITSTPVIQSQAGLAYSYVLQGNQPNIVYTLVSAPAGVSIVDNGGVKSIDWTTSIVNLGVNTISVSASVDGVPSDTQTFNLTIDGTAGDVSLDSVVDISDILLIQQHLMGDIVLTTHQLTLGDVYPVNAPDGQITISDILLLQQQVLGGQ</sequence>
<dbReference type="InterPro" id="IPR002105">
    <property type="entry name" value="Dockerin_1_rpt"/>
</dbReference>
<evidence type="ECO:0000313" key="6">
    <source>
        <dbReference type="EMBL" id="VAW67482.1"/>
    </source>
</evidence>
<dbReference type="PANTHER" id="PTHR37467">
    <property type="entry name" value="EXPORTED CALCIUM-BINDING GLYCOPROTEIN-RELATED"/>
    <property type="match status" value="1"/>
</dbReference>
<dbReference type="PROSITE" id="PS51766">
    <property type="entry name" value="DOCKERIN"/>
    <property type="match status" value="1"/>
</dbReference>
<dbReference type="InterPro" id="IPR013783">
    <property type="entry name" value="Ig-like_fold"/>
</dbReference>
<dbReference type="Pfam" id="PF00404">
    <property type="entry name" value="Dockerin_1"/>
    <property type="match status" value="2"/>
</dbReference>
<dbReference type="InterPro" id="IPR028974">
    <property type="entry name" value="TSP_type-3_rpt"/>
</dbReference>
<dbReference type="PROSITE" id="PS00018">
    <property type="entry name" value="EF_HAND_1"/>
    <property type="match status" value="1"/>
</dbReference>
<dbReference type="InterPro" id="IPR053180">
    <property type="entry name" value="Ca-binding_acidic-repeat"/>
</dbReference>
<dbReference type="InterPro" id="IPR059100">
    <property type="entry name" value="TSP3_bac"/>
</dbReference>
<dbReference type="InterPro" id="IPR018247">
    <property type="entry name" value="EF_Hand_1_Ca_BS"/>
</dbReference>
<keyword evidence="3" id="KW-0732">Signal</keyword>
<dbReference type="EMBL" id="UOFH01000392">
    <property type="protein sequence ID" value="VAW67482.1"/>
    <property type="molecule type" value="Genomic_DNA"/>
</dbReference>
<evidence type="ECO:0000256" key="1">
    <source>
        <dbReference type="ARBA" id="ARBA00004613"/>
    </source>
</evidence>
<dbReference type="Pfam" id="PF18884">
    <property type="entry name" value="TSP3_bac"/>
    <property type="match status" value="4"/>
</dbReference>